<gene>
    <name evidence="4" type="ORF">BEMITA_LOCUS7029</name>
</gene>
<dbReference type="Proteomes" id="UP001152759">
    <property type="component" value="Chromosome 4"/>
</dbReference>
<name>A0A9P0G524_BEMTA</name>
<dbReference type="SUPFAM" id="SSF48403">
    <property type="entry name" value="Ankyrin repeat"/>
    <property type="match status" value="1"/>
</dbReference>
<accession>A0A9P0G524</accession>
<dbReference type="CDD" id="cd17117">
    <property type="entry name" value="RA_ANKFN1_like"/>
    <property type="match status" value="1"/>
</dbReference>
<evidence type="ECO:0000313" key="5">
    <source>
        <dbReference type="Proteomes" id="UP001152759"/>
    </source>
</evidence>
<dbReference type="InterPro" id="IPR003961">
    <property type="entry name" value="FN3_dom"/>
</dbReference>
<dbReference type="GO" id="GO:0007165">
    <property type="term" value="P:signal transduction"/>
    <property type="evidence" value="ECO:0007669"/>
    <property type="project" value="InterPro"/>
</dbReference>
<dbReference type="InterPro" id="IPR036116">
    <property type="entry name" value="FN3_sf"/>
</dbReference>
<organism evidence="4 5">
    <name type="scientific">Bemisia tabaci</name>
    <name type="common">Sweetpotato whitefly</name>
    <name type="synonym">Aleurodes tabaci</name>
    <dbReference type="NCBI Taxonomy" id="7038"/>
    <lineage>
        <taxon>Eukaryota</taxon>
        <taxon>Metazoa</taxon>
        <taxon>Ecdysozoa</taxon>
        <taxon>Arthropoda</taxon>
        <taxon>Hexapoda</taxon>
        <taxon>Insecta</taxon>
        <taxon>Pterygota</taxon>
        <taxon>Neoptera</taxon>
        <taxon>Paraneoptera</taxon>
        <taxon>Hemiptera</taxon>
        <taxon>Sternorrhyncha</taxon>
        <taxon>Aleyrodoidea</taxon>
        <taxon>Aleyrodidae</taxon>
        <taxon>Aleyrodinae</taxon>
        <taxon>Bemisia</taxon>
    </lineage>
</organism>
<dbReference type="SMART" id="SM00060">
    <property type="entry name" value="FN3"/>
    <property type="match status" value="1"/>
</dbReference>
<dbReference type="SUPFAM" id="SSF49265">
    <property type="entry name" value="Fibronectin type III"/>
    <property type="match status" value="1"/>
</dbReference>
<evidence type="ECO:0000313" key="4">
    <source>
        <dbReference type="EMBL" id="CAH0770131.1"/>
    </source>
</evidence>
<dbReference type="Pfam" id="PF00041">
    <property type="entry name" value="fn3"/>
    <property type="match status" value="1"/>
</dbReference>
<proteinExistence type="predicted"/>
<feature type="domain" description="Fibronectin type-III" evidence="3">
    <location>
        <begin position="209"/>
        <end position="305"/>
    </location>
</feature>
<evidence type="ECO:0008006" key="6">
    <source>
        <dbReference type="Google" id="ProtNLM"/>
    </source>
</evidence>
<dbReference type="GO" id="GO:0005819">
    <property type="term" value="C:spindle"/>
    <property type="evidence" value="ECO:0007669"/>
    <property type="project" value="TreeGrafter"/>
</dbReference>
<dbReference type="AlphaFoldDB" id="A0A9P0G524"/>
<dbReference type="Gene3D" id="2.60.40.10">
    <property type="entry name" value="Immunoglobulins"/>
    <property type="match status" value="1"/>
</dbReference>
<dbReference type="PROSITE" id="PS50200">
    <property type="entry name" value="RA"/>
    <property type="match status" value="1"/>
</dbReference>
<dbReference type="PROSITE" id="PS50853">
    <property type="entry name" value="FN3"/>
    <property type="match status" value="1"/>
</dbReference>
<evidence type="ECO:0000259" key="2">
    <source>
        <dbReference type="PROSITE" id="PS50200"/>
    </source>
</evidence>
<reference evidence="4" key="1">
    <citation type="submission" date="2021-12" db="EMBL/GenBank/DDBJ databases">
        <authorList>
            <person name="King R."/>
        </authorList>
    </citation>
    <scope>NUCLEOTIDE SEQUENCE</scope>
</reference>
<dbReference type="PANTHER" id="PTHR21437:SF1">
    <property type="entry name" value="WIDE AWAKE"/>
    <property type="match status" value="1"/>
</dbReference>
<evidence type="ECO:0000256" key="1">
    <source>
        <dbReference type="SAM" id="MobiDB-lite"/>
    </source>
</evidence>
<dbReference type="CDD" id="cd00063">
    <property type="entry name" value="FN3"/>
    <property type="match status" value="1"/>
</dbReference>
<dbReference type="EMBL" id="OU963865">
    <property type="protein sequence ID" value="CAH0770131.1"/>
    <property type="molecule type" value="Genomic_DNA"/>
</dbReference>
<dbReference type="Gene3D" id="3.10.20.90">
    <property type="entry name" value="Phosphatidylinositol 3-kinase Catalytic Subunit, Chain A, domain 1"/>
    <property type="match status" value="1"/>
</dbReference>
<dbReference type="SMART" id="SM00314">
    <property type="entry name" value="RA"/>
    <property type="match status" value="1"/>
</dbReference>
<dbReference type="GO" id="GO:0061172">
    <property type="term" value="P:regulation of establishment of bipolar cell polarity"/>
    <property type="evidence" value="ECO:0007669"/>
    <property type="project" value="TreeGrafter"/>
</dbReference>
<keyword evidence="5" id="KW-1185">Reference proteome</keyword>
<dbReference type="InterPro" id="IPR013783">
    <property type="entry name" value="Ig-like_fold"/>
</dbReference>
<dbReference type="GO" id="GO:0000132">
    <property type="term" value="P:establishment of mitotic spindle orientation"/>
    <property type="evidence" value="ECO:0007669"/>
    <property type="project" value="TreeGrafter"/>
</dbReference>
<dbReference type="InterPro" id="IPR039269">
    <property type="entry name" value="ANKFN1"/>
</dbReference>
<dbReference type="PANTHER" id="PTHR21437">
    <property type="entry name" value="WIDE AWAKE"/>
    <property type="match status" value="1"/>
</dbReference>
<feature type="region of interest" description="Disordered" evidence="1">
    <location>
        <begin position="922"/>
        <end position="944"/>
    </location>
</feature>
<sequence>MICYMPRIQVIEKLGLKSEEVSASEKEAMENVGPENPVPRRKKIQHIDIHLHALFAAVEHGHLEKARTILETNTVNLNQVNSDGFSLLDVAYLGRNEALVRLLIAFGAQEGNKYCDGDGMGSHLRDLMSEAEVKLDELRGSLEQDEAAASALCTSASTSTSKSSATTAAATAAAAAVAEATKNYSLWERRLRGLRKMISGFDQTRVPDPPSVVEAEVTQSTSVTVRFKEPDHQDTPVTTKFKVEWSKDSNFRNLTGSLDVLDAKQAAVNVENLTHGDRYFFRVACGNLKGFSPFKNSMPASVIPSSWRDISQKEERLGTDKIELLEDLFNEIRIYRPDIEDFKDPSVSDSQAGQRKKKTTIKQLFTATSKFQKHLRRGVFLSSLFYHEDKVLVTNEEFLPVIEVDETYPGALNHDFHWFLKVSCTWEDIKWMKNDMEKSLNSSSVHFRVKLLTAAMQMQAALGVQDLGQLYHRILKDTDGTTIICTINYCRNPKNISVLNSKWLPLGKIMKRTCMIDPAGANVSELLMFSIQEQITYHQVSSMKLQRGLYLGYLKMRSSVDLLYVIVPTKTPNVPPHCKIRANPHVTAEEWDWLVNGQGDASNGTEQQKLFADQIAAAAERLFTYMQVLPEHINQHRFYDIEVVEMSADVSLLMVIPPIEVACAPPGQKDFPFPRNDMIALPVPVFETAYLQAYQKLFISRYSRLSCIFELNTALAQHSHREAFSNSEVAIAKERLTRLEALQSNLSDCWKSVRWLMDMLNFARDRNSPTPTVMKQLLATHPRNPSATTESPLPRQLLEPPVPGPSGVRTRGSWPGPGIAKLLGTATAELSRSEQQLSYASCSTTSIVNPPTVIPTRPPPPIPIINPIMVPSCSTSRLPPSKSEDTLAHHASCSRLATPPLLHNTPGGSMLNVSGSLRSLSSDESVSAVRSKSEGEEDGVTMPTPSPGILQVYAAYETGLAAGTSLKLHVSPRTTAREVVDLVVKQLNMAVVFKGKGGPIYPNDQLSNFCLVAVIGARERCLRDDFKLLQLQNPWKKGRLYVRQKQDVLAALEHSSRYIVPLK</sequence>
<protein>
    <recommendedName>
        <fullName evidence="6">Ankyrin repeat and fibronectin type-III domain-containing protein 1</fullName>
    </recommendedName>
</protein>
<dbReference type="InterPro" id="IPR036770">
    <property type="entry name" value="Ankyrin_rpt-contain_sf"/>
</dbReference>
<feature type="domain" description="Ras-associating" evidence="2">
    <location>
        <begin position="946"/>
        <end position="1047"/>
    </location>
</feature>
<evidence type="ECO:0000259" key="3">
    <source>
        <dbReference type="PROSITE" id="PS50853"/>
    </source>
</evidence>
<dbReference type="InterPro" id="IPR000159">
    <property type="entry name" value="RA_dom"/>
</dbReference>
<dbReference type="Gene3D" id="1.25.40.20">
    <property type="entry name" value="Ankyrin repeat-containing domain"/>
    <property type="match status" value="1"/>
</dbReference>